<dbReference type="PROSITE" id="PS51886">
    <property type="entry name" value="TLDC"/>
    <property type="match status" value="2"/>
</dbReference>
<dbReference type="Pfam" id="PF07534">
    <property type="entry name" value="TLD"/>
    <property type="match status" value="2"/>
</dbReference>
<evidence type="ECO:0000259" key="2">
    <source>
        <dbReference type="PROSITE" id="PS51886"/>
    </source>
</evidence>
<dbReference type="InterPro" id="IPR003131">
    <property type="entry name" value="T1-type_BTB"/>
</dbReference>
<dbReference type="SUPFAM" id="SSF54695">
    <property type="entry name" value="POZ domain"/>
    <property type="match status" value="2"/>
</dbReference>
<dbReference type="InterPro" id="IPR000210">
    <property type="entry name" value="BTB/POZ_dom"/>
</dbReference>
<dbReference type="PROSITE" id="PS50097">
    <property type="entry name" value="BTB"/>
    <property type="match status" value="1"/>
</dbReference>
<comment type="caution">
    <text evidence="3">The sequence shown here is derived from an EMBL/GenBank/DDBJ whole genome shotgun (WGS) entry which is preliminary data.</text>
</comment>
<dbReference type="CDD" id="cd18376">
    <property type="entry name" value="BTB_POZ_FIP2-like"/>
    <property type="match status" value="1"/>
</dbReference>
<feature type="non-terminal residue" evidence="3">
    <location>
        <position position="1"/>
    </location>
</feature>
<proteinExistence type="predicted"/>
<evidence type="ECO:0000313" key="4">
    <source>
        <dbReference type="Proteomes" id="UP001159427"/>
    </source>
</evidence>
<feature type="domain" description="TLDc" evidence="2">
    <location>
        <begin position="448"/>
        <end position="521"/>
    </location>
</feature>
<dbReference type="InterPro" id="IPR011333">
    <property type="entry name" value="SKP1/BTB/POZ_sf"/>
</dbReference>
<protein>
    <submittedName>
        <fullName evidence="3">Uncharacterized protein</fullName>
    </submittedName>
</protein>
<organism evidence="3 4">
    <name type="scientific">Porites evermanni</name>
    <dbReference type="NCBI Taxonomy" id="104178"/>
    <lineage>
        <taxon>Eukaryota</taxon>
        <taxon>Metazoa</taxon>
        <taxon>Cnidaria</taxon>
        <taxon>Anthozoa</taxon>
        <taxon>Hexacorallia</taxon>
        <taxon>Scleractinia</taxon>
        <taxon>Fungiina</taxon>
        <taxon>Poritidae</taxon>
        <taxon>Porites</taxon>
    </lineage>
</organism>
<dbReference type="SMART" id="SM00584">
    <property type="entry name" value="TLDc"/>
    <property type="match status" value="1"/>
</dbReference>
<feature type="domain" description="BTB" evidence="1">
    <location>
        <begin position="344"/>
        <end position="413"/>
    </location>
</feature>
<accession>A0ABN8QN47</accession>
<dbReference type="Gene3D" id="3.30.710.10">
    <property type="entry name" value="Potassium Channel Kv1.1, Chain A"/>
    <property type="match status" value="2"/>
</dbReference>
<evidence type="ECO:0000259" key="1">
    <source>
        <dbReference type="PROSITE" id="PS50097"/>
    </source>
</evidence>
<dbReference type="InterPro" id="IPR006571">
    <property type="entry name" value="TLDc_dom"/>
</dbReference>
<sequence>VKLNVGGSHFTTSLQTLTRDPNSMLAAMFSGRHEVETTEDEGAKFLEGLEVEARFYQVQGLLDELKVARALKVFEKSVILTDRDFRNVLIRWIPMEFILAGEWRLLFRASRDGFTASAFHSRCDNKGPTVTVVNSDGNIFGGFTESAWAAPTEYMYTRWARYLPCCRAFLFSLVNPSGLGPTKMSLLNGMEQFAITSYYDCGPVFGQGHDLWVLRQNGRQGGSTLGRAYQCPPGQQKEFFTGSSDFTITDVEVFGLHRRGRQARNFTTNVPKILVLKSSSEEIFSRKLPLGAPELERGGSYPPYAENYIKKGCEIIQREASRVCHEQESIDAMSKKLDQFHFSSTVKLNVGGQHFTTSVQTLKKDPNSMLAAMFSGKFEMKPSEDGSFFIDRDGTYFRFILNYLRNGELILPDGATFLKELEAEAKFYQLQGILNELNPKEPFEESVILTNEEHRRILKSWLPEAITGEWRLLFRASRDGFTASAFHSKCDNKGPTMTVVKSGGRNIFGGFTENNWTSKIN</sequence>
<dbReference type="PANTHER" id="PTHR14499:SF145">
    <property type="entry name" value="POTASSIUM CHANNEL REGULATORY PROTEIN-LIKE"/>
    <property type="match status" value="1"/>
</dbReference>
<keyword evidence="4" id="KW-1185">Reference proteome</keyword>
<dbReference type="PANTHER" id="PTHR14499">
    <property type="entry name" value="POTASSIUM CHANNEL TETRAMERIZATION DOMAIN-CONTAINING"/>
    <property type="match status" value="1"/>
</dbReference>
<feature type="domain" description="TLDc" evidence="2">
    <location>
        <begin position="79"/>
        <end position="257"/>
    </location>
</feature>
<reference evidence="3 4" key="1">
    <citation type="submission" date="2022-05" db="EMBL/GenBank/DDBJ databases">
        <authorList>
            <consortium name="Genoscope - CEA"/>
            <person name="William W."/>
        </authorList>
    </citation>
    <scope>NUCLEOTIDE SEQUENCE [LARGE SCALE GENOMIC DNA]</scope>
</reference>
<dbReference type="Proteomes" id="UP001159427">
    <property type="component" value="Unassembled WGS sequence"/>
</dbReference>
<gene>
    <name evidence="3" type="ORF">PEVE_00005388</name>
</gene>
<dbReference type="Pfam" id="PF02214">
    <property type="entry name" value="BTB_2"/>
    <property type="match status" value="2"/>
</dbReference>
<dbReference type="SMART" id="SM00225">
    <property type="entry name" value="BTB"/>
    <property type="match status" value="1"/>
</dbReference>
<name>A0ABN8QN47_9CNID</name>
<dbReference type="EMBL" id="CALNXI010001341">
    <property type="protein sequence ID" value="CAH3165595.1"/>
    <property type="molecule type" value="Genomic_DNA"/>
</dbReference>
<evidence type="ECO:0000313" key="3">
    <source>
        <dbReference type="EMBL" id="CAH3165595.1"/>
    </source>
</evidence>